<dbReference type="PATRIC" id="fig|1623450.3.peg.74"/>
<proteinExistence type="inferred from homology"/>
<keyword evidence="5 8" id="KW-0812">Transmembrane</keyword>
<sequence>MKDQFKDSIMYAEKLLLIVVAIATCCAAIIEIKSMILEMHVTLADLLLLFIYSEILGMVAVFCKSQRIPISIPMFIAITALCRLIILKGDGSDPTNILIEAGAILLIALAILIINYRPTNKLLDE</sequence>
<evidence type="ECO:0000256" key="3">
    <source>
        <dbReference type="ARBA" id="ARBA00021903"/>
    </source>
</evidence>
<dbReference type="PANTHER" id="PTHR37819">
    <property type="entry name" value="PROTEIN PSIE"/>
    <property type="match status" value="1"/>
</dbReference>
<name>A0A0H4IWB7_9PROT</name>
<keyword evidence="6 8" id="KW-1133">Transmembrane helix</keyword>
<feature type="transmembrane region" description="Helical" evidence="8">
    <location>
        <begin position="43"/>
        <end position="63"/>
    </location>
</feature>
<evidence type="ECO:0000256" key="6">
    <source>
        <dbReference type="ARBA" id="ARBA00022989"/>
    </source>
</evidence>
<dbReference type="EMBL" id="CP011002">
    <property type="protein sequence ID" value="AKO65261.1"/>
    <property type="molecule type" value="Genomic_DNA"/>
</dbReference>
<dbReference type="OrthoDB" id="9792470at2"/>
<keyword evidence="7 8" id="KW-0472">Membrane</keyword>
<evidence type="ECO:0000313" key="9">
    <source>
        <dbReference type="EMBL" id="AKO65261.1"/>
    </source>
</evidence>
<organism evidence="9 10">
    <name type="scientific">Methylophilales bacterium MBRS-H7</name>
    <dbReference type="NCBI Taxonomy" id="1623450"/>
    <lineage>
        <taxon>Bacteria</taxon>
        <taxon>Pseudomonadati</taxon>
        <taxon>Pseudomonadota</taxon>
        <taxon>Betaproteobacteria</taxon>
        <taxon>Nitrosomonadales</taxon>
        <taxon>OM43 clade</taxon>
    </lineage>
</organism>
<evidence type="ECO:0000256" key="5">
    <source>
        <dbReference type="ARBA" id="ARBA00022692"/>
    </source>
</evidence>
<gene>
    <name evidence="9" type="ORF">VI33_00350</name>
</gene>
<evidence type="ECO:0000256" key="1">
    <source>
        <dbReference type="ARBA" id="ARBA00004429"/>
    </source>
</evidence>
<comment type="similarity">
    <text evidence="2">Belongs to the PsiE family.</text>
</comment>
<dbReference type="Proteomes" id="UP000066549">
    <property type="component" value="Chromosome"/>
</dbReference>
<comment type="subcellular location">
    <subcellularLocation>
        <location evidence="1">Cell inner membrane</location>
        <topology evidence="1">Multi-pass membrane protein</topology>
    </subcellularLocation>
</comment>
<evidence type="ECO:0000256" key="4">
    <source>
        <dbReference type="ARBA" id="ARBA00022475"/>
    </source>
</evidence>
<dbReference type="AlphaFoldDB" id="A0A0H4IWB7"/>
<keyword evidence="4" id="KW-1003">Cell membrane</keyword>
<accession>A0A0H4IWB7</accession>
<dbReference type="InterPro" id="IPR009315">
    <property type="entry name" value="P_starv_induced_PsiE"/>
</dbReference>
<dbReference type="InterPro" id="IPR020948">
    <property type="entry name" value="P_starv_induced_PsiE-like"/>
</dbReference>
<keyword evidence="10" id="KW-1185">Reference proteome</keyword>
<protein>
    <recommendedName>
        <fullName evidence="3">Protein PsiE</fullName>
    </recommendedName>
</protein>
<reference evidence="9 10" key="1">
    <citation type="submission" date="2015-03" db="EMBL/GenBank/DDBJ databases">
        <title>Comparative analysis of the OM43 clade including a novel species from Red Sea uncovers genomic and metabolic diversity among marine methylotrophs.</title>
        <authorList>
            <person name="Jimenez-Infante F."/>
            <person name="Ngugi D.K."/>
            <person name="Vinu M."/>
            <person name="Alam I."/>
            <person name="Kamau A."/>
            <person name="Blom J."/>
            <person name="Bajic V.B."/>
            <person name="Stingl U."/>
        </authorList>
    </citation>
    <scope>NUCLEOTIDE SEQUENCE [LARGE SCALE GENOMIC DNA]</scope>
    <source>
        <strain evidence="9 10">MBRSH7</strain>
    </source>
</reference>
<evidence type="ECO:0000256" key="2">
    <source>
        <dbReference type="ARBA" id="ARBA00005632"/>
    </source>
</evidence>
<dbReference type="Pfam" id="PF06146">
    <property type="entry name" value="PsiE"/>
    <property type="match status" value="1"/>
</dbReference>
<dbReference type="GO" id="GO:0016036">
    <property type="term" value="P:cellular response to phosphate starvation"/>
    <property type="evidence" value="ECO:0007669"/>
    <property type="project" value="InterPro"/>
</dbReference>
<evidence type="ECO:0000313" key="10">
    <source>
        <dbReference type="Proteomes" id="UP000066549"/>
    </source>
</evidence>
<dbReference type="PANTHER" id="PTHR37819:SF1">
    <property type="entry name" value="PROTEIN PSIE"/>
    <property type="match status" value="1"/>
</dbReference>
<feature type="transmembrane region" description="Helical" evidence="8">
    <location>
        <begin position="70"/>
        <end position="86"/>
    </location>
</feature>
<dbReference type="GO" id="GO:0005886">
    <property type="term" value="C:plasma membrane"/>
    <property type="evidence" value="ECO:0007669"/>
    <property type="project" value="UniProtKB-SubCell"/>
</dbReference>
<evidence type="ECO:0000256" key="8">
    <source>
        <dbReference type="SAM" id="Phobius"/>
    </source>
</evidence>
<feature type="transmembrane region" description="Helical" evidence="8">
    <location>
        <begin position="98"/>
        <end position="116"/>
    </location>
</feature>
<evidence type="ECO:0000256" key="7">
    <source>
        <dbReference type="ARBA" id="ARBA00023136"/>
    </source>
</evidence>